<dbReference type="SUPFAM" id="SSF48452">
    <property type="entry name" value="TPR-like"/>
    <property type="match status" value="1"/>
</dbReference>
<name>A0ABR7IZH0_9FLAO</name>
<proteinExistence type="predicted"/>
<evidence type="ECO:0000313" key="2">
    <source>
        <dbReference type="Proteomes" id="UP000605990"/>
    </source>
</evidence>
<dbReference type="EMBL" id="JACRUN010000005">
    <property type="protein sequence ID" value="MBC5835103.1"/>
    <property type="molecule type" value="Genomic_DNA"/>
</dbReference>
<accession>A0ABR7IZH0</accession>
<evidence type="ECO:0000313" key="1">
    <source>
        <dbReference type="EMBL" id="MBC5835103.1"/>
    </source>
</evidence>
<sequence>MRIKFFYLSIFFFIKIISSDQTVKNEYDIYLHNVDKANALDENGNYPEALKYYNLSIEFAKKHSEINIYGHLYMAKASIYFKINKSKQGIREVENAIIAGSELEVIDYDYFFSDSISNKINKVISPKYFDLIKKKFQMMKNPEAFIEVEKLIKIDQFYRVNESLFLSTVKQKNDAFWDSFKITDSIIALECVSLVKKFGWKNEMWPIMWHNRDTYKQANDFWNFMIPYINKEIDKGNLPHSFFAIYEDYISKEKTGFTIYGTLPFKVDKNTVNIKRAEVFLPALPDDVIDSFNKG</sequence>
<dbReference type="Proteomes" id="UP000605990">
    <property type="component" value="Unassembled WGS sequence"/>
</dbReference>
<keyword evidence="2" id="KW-1185">Reference proteome</keyword>
<gene>
    <name evidence="1" type="ORF">H8R27_09415</name>
</gene>
<dbReference type="RefSeq" id="WP_166129332.1">
    <property type="nucleotide sequence ID" value="NZ_JAANOQ010000006.1"/>
</dbReference>
<protein>
    <recommendedName>
        <fullName evidence="3">Tetratricopeptide repeat protein</fullName>
    </recommendedName>
</protein>
<dbReference type="InterPro" id="IPR011990">
    <property type="entry name" value="TPR-like_helical_dom_sf"/>
</dbReference>
<dbReference type="Gene3D" id="1.25.40.10">
    <property type="entry name" value="Tetratricopeptide repeat domain"/>
    <property type="match status" value="1"/>
</dbReference>
<organism evidence="1 2">
    <name type="scientific">Flavobacterium bernardetii</name>
    <dbReference type="NCBI Taxonomy" id="2813823"/>
    <lineage>
        <taxon>Bacteria</taxon>
        <taxon>Pseudomonadati</taxon>
        <taxon>Bacteroidota</taxon>
        <taxon>Flavobacteriia</taxon>
        <taxon>Flavobacteriales</taxon>
        <taxon>Flavobacteriaceae</taxon>
        <taxon>Flavobacterium</taxon>
    </lineage>
</organism>
<reference evidence="1 2" key="1">
    <citation type="submission" date="2020-08" db="EMBL/GenBank/DDBJ databases">
        <title>Description of novel Flavobacterium F-408 isolate.</title>
        <authorList>
            <person name="Saticioglu I.B."/>
            <person name="Duman M."/>
            <person name="Altun S."/>
        </authorList>
    </citation>
    <scope>NUCLEOTIDE SEQUENCE [LARGE SCALE GENOMIC DNA]</scope>
    <source>
        <strain evidence="1 2">F-408</strain>
    </source>
</reference>
<comment type="caution">
    <text evidence="1">The sequence shown here is derived from an EMBL/GenBank/DDBJ whole genome shotgun (WGS) entry which is preliminary data.</text>
</comment>
<evidence type="ECO:0008006" key="3">
    <source>
        <dbReference type="Google" id="ProtNLM"/>
    </source>
</evidence>